<keyword evidence="6 7" id="KW-0520">NAD</keyword>
<evidence type="ECO:0000256" key="8">
    <source>
        <dbReference type="PIRSR" id="PIRSR000232-1"/>
    </source>
</evidence>
<dbReference type="Pfam" id="PF00881">
    <property type="entry name" value="Nitroreductase"/>
    <property type="match status" value="1"/>
</dbReference>
<dbReference type="Proteomes" id="UP000192907">
    <property type="component" value="Unassembled WGS sequence"/>
</dbReference>
<evidence type="ECO:0000256" key="1">
    <source>
        <dbReference type="ARBA" id="ARBA00007118"/>
    </source>
</evidence>
<reference evidence="11" key="1">
    <citation type="submission" date="2017-04" db="EMBL/GenBank/DDBJ databases">
        <authorList>
            <person name="Varghese N."/>
            <person name="Submissions S."/>
        </authorList>
    </citation>
    <scope>NUCLEOTIDE SEQUENCE [LARGE SCALE GENOMIC DNA]</scope>
    <source>
        <strain evidence="11">RKEM611</strain>
    </source>
</reference>
<feature type="binding site" description="in other chain" evidence="8">
    <location>
        <begin position="14"/>
        <end position="16"/>
    </location>
    <ligand>
        <name>FMN</name>
        <dbReference type="ChEBI" id="CHEBI:58210"/>
        <note>ligand shared between dimeric partners</note>
    </ligand>
</feature>
<protein>
    <recommendedName>
        <fullName evidence="7">Putative NAD(P)H nitroreductase</fullName>
        <ecNumber evidence="7">1.-.-.-</ecNumber>
    </recommendedName>
</protein>
<keyword evidence="11" id="KW-1185">Reference proteome</keyword>
<comment type="cofactor">
    <cofactor evidence="8">
        <name>FMN</name>
        <dbReference type="ChEBI" id="CHEBI:58210"/>
    </cofactor>
    <text evidence="8">Binds 1 FMN per subunit.</text>
</comment>
<accession>A0A1Y6CEV2</accession>
<dbReference type="Gene3D" id="3.40.109.10">
    <property type="entry name" value="NADH Oxidase"/>
    <property type="match status" value="1"/>
</dbReference>
<feature type="binding site" evidence="8">
    <location>
        <position position="43"/>
    </location>
    <ligand>
        <name>FMN</name>
        <dbReference type="ChEBI" id="CHEBI:58210"/>
        <note>ligand shared between dimeric partners</note>
    </ligand>
</feature>
<organism evidence="10 11">
    <name type="scientific">Pseudobacteriovorax antillogorgiicola</name>
    <dbReference type="NCBI Taxonomy" id="1513793"/>
    <lineage>
        <taxon>Bacteria</taxon>
        <taxon>Pseudomonadati</taxon>
        <taxon>Bdellovibrionota</taxon>
        <taxon>Oligoflexia</taxon>
        <taxon>Oligoflexales</taxon>
        <taxon>Pseudobacteriovoracaceae</taxon>
        <taxon>Pseudobacteriovorax</taxon>
    </lineage>
</organism>
<evidence type="ECO:0000256" key="2">
    <source>
        <dbReference type="ARBA" id="ARBA00022630"/>
    </source>
</evidence>
<evidence type="ECO:0000259" key="9">
    <source>
        <dbReference type="Pfam" id="PF00881"/>
    </source>
</evidence>
<dbReference type="AlphaFoldDB" id="A0A1Y6CEV2"/>
<dbReference type="InterPro" id="IPR026021">
    <property type="entry name" value="YdjA-like"/>
</dbReference>
<dbReference type="SUPFAM" id="SSF55469">
    <property type="entry name" value="FMN-dependent nitroreductase-like"/>
    <property type="match status" value="1"/>
</dbReference>
<keyword evidence="4 7" id="KW-0521">NADP</keyword>
<feature type="domain" description="Nitroreductase" evidence="9">
    <location>
        <begin position="14"/>
        <end position="166"/>
    </location>
</feature>
<evidence type="ECO:0000256" key="6">
    <source>
        <dbReference type="ARBA" id="ARBA00023027"/>
    </source>
</evidence>
<dbReference type="InterPro" id="IPR029479">
    <property type="entry name" value="Nitroreductase"/>
</dbReference>
<dbReference type="RefSeq" id="WP_159455570.1">
    <property type="nucleotide sequence ID" value="NZ_FWZT01000020.1"/>
</dbReference>
<dbReference type="GO" id="GO:0016491">
    <property type="term" value="F:oxidoreductase activity"/>
    <property type="evidence" value="ECO:0007669"/>
    <property type="project" value="UniProtKB-UniRule"/>
</dbReference>
<evidence type="ECO:0000256" key="3">
    <source>
        <dbReference type="ARBA" id="ARBA00022643"/>
    </source>
</evidence>
<evidence type="ECO:0000256" key="7">
    <source>
        <dbReference type="PIRNR" id="PIRNR000232"/>
    </source>
</evidence>
<dbReference type="InterPro" id="IPR052530">
    <property type="entry name" value="NAD(P)H_nitroreductase"/>
</dbReference>
<gene>
    <name evidence="10" type="ORF">SAMN06296036_120136</name>
</gene>
<evidence type="ECO:0000256" key="5">
    <source>
        <dbReference type="ARBA" id="ARBA00023002"/>
    </source>
</evidence>
<keyword evidence="2 7" id="KW-0285">Flavoprotein</keyword>
<dbReference type="CDD" id="cd02135">
    <property type="entry name" value="YdjA-like"/>
    <property type="match status" value="1"/>
</dbReference>
<feature type="binding site" description="in other chain" evidence="8">
    <location>
        <begin position="136"/>
        <end position="138"/>
    </location>
    <ligand>
        <name>FMN</name>
        <dbReference type="ChEBI" id="CHEBI:58210"/>
        <note>ligand shared between dimeric partners</note>
    </ligand>
</feature>
<dbReference type="STRING" id="1513793.SAMN06296036_120136"/>
<dbReference type="PANTHER" id="PTHR43821">
    <property type="entry name" value="NAD(P)H NITROREDUCTASE YDJA-RELATED"/>
    <property type="match status" value="1"/>
</dbReference>
<dbReference type="InterPro" id="IPR000415">
    <property type="entry name" value="Nitroreductase-like"/>
</dbReference>
<dbReference type="EMBL" id="FWZT01000020">
    <property type="protein sequence ID" value="SMF60523.1"/>
    <property type="molecule type" value="Genomic_DNA"/>
</dbReference>
<keyword evidence="3 7" id="KW-0288">FMN</keyword>
<comment type="similarity">
    <text evidence="1 7">Belongs to the nitroreductase family.</text>
</comment>
<evidence type="ECO:0000256" key="4">
    <source>
        <dbReference type="ARBA" id="ARBA00022857"/>
    </source>
</evidence>
<evidence type="ECO:0000313" key="11">
    <source>
        <dbReference type="Proteomes" id="UP000192907"/>
    </source>
</evidence>
<keyword evidence="5 7" id="KW-0560">Oxidoreductase</keyword>
<dbReference type="EC" id="1.-.-.-" evidence="7"/>
<dbReference type="PANTHER" id="PTHR43821:SF1">
    <property type="entry name" value="NAD(P)H NITROREDUCTASE YDJA-RELATED"/>
    <property type="match status" value="1"/>
</dbReference>
<proteinExistence type="inferred from homology"/>
<evidence type="ECO:0000313" key="10">
    <source>
        <dbReference type="EMBL" id="SMF60523.1"/>
    </source>
</evidence>
<dbReference type="PIRSF" id="PIRSF000232">
    <property type="entry name" value="YdjA"/>
    <property type="match status" value="1"/>
</dbReference>
<name>A0A1Y6CEV2_9BACT</name>
<sequence>MPLSDDPLHLMMTRKSTSLLEEPVPSPEQLKRIIHVACTAPDHGCLEPYRFVVVQGEARLRLADAFAATLKREQPDAPDAKIEKARSKALVAPMQIFIICSPKAGKIPLWEQQATAACAGFGLTIGAHGLGFGAIWKSFGLGIGPELDGFLALSEGESVLGWVNVGTPKRFDDSPRRDVDVDAKLTVVTV</sequence>